<dbReference type="Proteomes" id="UP000729402">
    <property type="component" value="Unassembled WGS sequence"/>
</dbReference>
<gene>
    <name evidence="2" type="ORF">GUJ93_ZPchr0039g14212</name>
</gene>
<comment type="caution">
    <text evidence="2">The sequence shown here is derived from an EMBL/GenBank/DDBJ whole genome shotgun (WGS) entry which is preliminary data.</text>
</comment>
<reference evidence="2" key="2">
    <citation type="submission" date="2021-02" db="EMBL/GenBank/DDBJ databases">
        <authorList>
            <person name="Kimball J.A."/>
            <person name="Haas M.W."/>
            <person name="Macchietto M."/>
            <person name="Kono T."/>
            <person name="Duquette J."/>
            <person name="Shao M."/>
        </authorList>
    </citation>
    <scope>NUCLEOTIDE SEQUENCE</scope>
    <source>
        <tissue evidence="2">Fresh leaf tissue</tissue>
    </source>
</reference>
<sequence length="96" mass="10076">MELGFSSSSKTRRTDLVAVLALSCLLLLLLPLLAASVPMSRSLHLSSQQHLPSVKLSQKDDTAAAAATARMAVEVNDYPGSGPNNRHDPPKGPGKA</sequence>
<evidence type="ECO:0000313" key="3">
    <source>
        <dbReference type="Proteomes" id="UP000729402"/>
    </source>
</evidence>
<evidence type="ECO:0000313" key="2">
    <source>
        <dbReference type="EMBL" id="KAG8039348.1"/>
    </source>
</evidence>
<dbReference type="EMBL" id="JAAALK010001907">
    <property type="protein sequence ID" value="KAG8039348.1"/>
    <property type="molecule type" value="Genomic_DNA"/>
</dbReference>
<evidence type="ECO:0000256" key="1">
    <source>
        <dbReference type="SAM" id="MobiDB-lite"/>
    </source>
</evidence>
<dbReference type="PANTHER" id="PTHR33474:SF16">
    <property type="entry name" value="OS01G0264400 PROTEIN"/>
    <property type="match status" value="1"/>
</dbReference>
<dbReference type="PANTHER" id="PTHR33474">
    <property type="entry name" value="TRANSMEMBRANE PROTEIN"/>
    <property type="match status" value="1"/>
</dbReference>
<keyword evidence="3" id="KW-1185">Reference proteome</keyword>
<protein>
    <submittedName>
        <fullName evidence="2">Uncharacterized protein</fullName>
    </submittedName>
</protein>
<name>A0A8J5VAT3_ZIZPA</name>
<dbReference type="AlphaFoldDB" id="A0A8J5VAT3"/>
<feature type="region of interest" description="Disordered" evidence="1">
    <location>
        <begin position="75"/>
        <end position="96"/>
    </location>
</feature>
<proteinExistence type="predicted"/>
<accession>A0A8J5VAT3</accession>
<reference evidence="2" key="1">
    <citation type="journal article" date="2021" name="bioRxiv">
        <title>Whole Genome Assembly and Annotation of Northern Wild Rice, Zizania palustris L., Supports a Whole Genome Duplication in the Zizania Genus.</title>
        <authorList>
            <person name="Haas M."/>
            <person name="Kono T."/>
            <person name="Macchietto M."/>
            <person name="Millas R."/>
            <person name="McGilp L."/>
            <person name="Shao M."/>
            <person name="Duquette J."/>
            <person name="Hirsch C.N."/>
            <person name="Kimball J."/>
        </authorList>
    </citation>
    <scope>NUCLEOTIDE SEQUENCE</scope>
    <source>
        <tissue evidence="2">Fresh leaf tissue</tissue>
    </source>
</reference>
<organism evidence="2 3">
    <name type="scientific">Zizania palustris</name>
    <name type="common">Northern wild rice</name>
    <dbReference type="NCBI Taxonomy" id="103762"/>
    <lineage>
        <taxon>Eukaryota</taxon>
        <taxon>Viridiplantae</taxon>
        <taxon>Streptophyta</taxon>
        <taxon>Embryophyta</taxon>
        <taxon>Tracheophyta</taxon>
        <taxon>Spermatophyta</taxon>
        <taxon>Magnoliopsida</taxon>
        <taxon>Liliopsida</taxon>
        <taxon>Poales</taxon>
        <taxon>Poaceae</taxon>
        <taxon>BOP clade</taxon>
        <taxon>Oryzoideae</taxon>
        <taxon>Oryzeae</taxon>
        <taxon>Zizaniinae</taxon>
        <taxon>Zizania</taxon>
    </lineage>
</organism>